<evidence type="ECO:0000259" key="3">
    <source>
        <dbReference type="PROSITE" id="PS51186"/>
    </source>
</evidence>
<keyword evidence="5" id="KW-1185">Reference proteome</keyword>
<evidence type="ECO:0000256" key="2">
    <source>
        <dbReference type="ARBA" id="ARBA00023315"/>
    </source>
</evidence>
<organism evidence="4 5">
    <name type="scientific">Hypericibacter terrae</name>
    <dbReference type="NCBI Taxonomy" id="2602015"/>
    <lineage>
        <taxon>Bacteria</taxon>
        <taxon>Pseudomonadati</taxon>
        <taxon>Pseudomonadota</taxon>
        <taxon>Alphaproteobacteria</taxon>
        <taxon>Rhodospirillales</taxon>
        <taxon>Dongiaceae</taxon>
        <taxon>Hypericibacter</taxon>
    </lineage>
</organism>
<dbReference type="Proteomes" id="UP000326202">
    <property type="component" value="Chromosome"/>
</dbReference>
<protein>
    <submittedName>
        <fullName evidence="4">N-acetyltransferase GCN5</fullName>
    </submittedName>
</protein>
<sequence length="156" mass="17655">MNPSPSLTLRLATPADAAAIRDLTRAAYAKWVPLIGREPLPMMVDYDRAVRDHRFDLLFAGERLVALVETVDQGDAWLIENLAVHPDFQGHGYGKRMLAHAETEAAESSNIVEMRLYTNKLFAENIRFYLTHSYTVEREEPFKGGVITHMSKRIGL</sequence>
<proteinExistence type="predicted"/>
<dbReference type="CDD" id="cd04301">
    <property type="entry name" value="NAT_SF"/>
    <property type="match status" value="1"/>
</dbReference>
<keyword evidence="2" id="KW-0012">Acyltransferase</keyword>
<keyword evidence="1 4" id="KW-0808">Transferase</keyword>
<dbReference type="Pfam" id="PF00583">
    <property type="entry name" value="Acetyltransf_1"/>
    <property type="match status" value="1"/>
</dbReference>
<evidence type="ECO:0000313" key="5">
    <source>
        <dbReference type="Proteomes" id="UP000326202"/>
    </source>
</evidence>
<dbReference type="PROSITE" id="PS51186">
    <property type="entry name" value="GNAT"/>
    <property type="match status" value="1"/>
</dbReference>
<dbReference type="Gene3D" id="3.40.630.30">
    <property type="match status" value="1"/>
</dbReference>
<dbReference type="SUPFAM" id="SSF55729">
    <property type="entry name" value="Acyl-CoA N-acyltransferases (Nat)"/>
    <property type="match status" value="1"/>
</dbReference>
<feature type="domain" description="N-acetyltransferase" evidence="3">
    <location>
        <begin position="7"/>
        <end position="155"/>
    </location>
</feature>
<evidence type="ECO:0000256" key="1">
    <source>
        <dbReference type="ARBA" id="ARBA00022679"/>
    </source>
</evidence>
<dbReference type="InterPro" id="IPR016181">
    <property type="entry name" value="Acyl_CoA_acyltransferase"/>
</dbReference>
<dbReference type="InterPro" id="IPR000182">
    <property type="entry name" value="GNAT_dom"/>
</dbReference>
<dbReference type="GO" id="GO:0016747">
    <property type="term" value="F:acyltransferase activity, transferring groups other than amino-acyl groups"/>
    <property type="evidence" value="ECO:0007669"/>
    <property type="project" value="InterPro"/>
</dbReference>
<name>A0A5J6MEU1_9PROT</name>
<dbReference type="KEGG" id="htq:FRZ44_12780"/>
<accession>A0A5J6MEU1</accession>
<gene>
    <name evidence="4" type="ORF">FRZ44_12780</name>
</gene>
<evidence type="ECO:0000313" key="4">
    <source>
        <dbReference type="EMBL" id="QEX15988.1"/>
    </source>
</evidence>
<dbReference type="EMBL" id="CP042906">
    <property type="protein sequence ID" value="QEX15988.1"/>
    <property type="molecule type" value="Genomic_DNA"/>
</dbReference>
<dbReference type="RefSeq" id="WP_151176395.1">
    <property type="nucleotide sequence ID" value="NZ_CP042906.1"/>
</dbReference>
<dbReference type="OrthoDB" id="281808at2"/>
<dbReference type="InterPro" id="IPR050832">
    <property type="entry name" value="Bact_Acetyltransf"/>
</dbReference>
<dbReference type="PANTHER" id="PTHR43877">
    <property type="entry name" value="AMINOALKYLPHOSPHONATE N-ACETYLTRANSFERASE-RELATED-RELATED"/>
    <property type="match status" value="1"/>
</dbReference>
<dbReference type="AlphaFoldDB" id="A0A5J6MEU1"/>
<reference evidence="4 5" key="1">
    <citation type="submission" date="2019-08" db="EMBL/GenBank/DDBJ databases">
        <title>Hyperibacter terrae gen. nov., sp. nov. and Hyperibacter viscosus sp. nov., two new members in the family Rhodospirillaceae isolated from the rhizosphere of Hypericum perforatum.</title>
        <authorList>
            <person name="Noviana Z."/>
        </authorList>
    </citation>
    <scope>NUCLEOTIDE SEQUENCE [LARGE SCALE GENOMIC DNA]</scope>
    <source>
        <strain evidence="4 5">R5913</strain>
    </source>
</reference>